<evidence type="ECO:0000313" key="10">
    <source>
        <dbReference type="EMBL" id="PRY29707.1"/>
    </source>
</evidence>
<organism evidence="10 11">
    <name type="scientific">Umezawaea tangerina</name>
    <dbReference type="NCBI Taxonomy" id="84725"/>
    <lineage>
        <taxon>Bacteria</taxon>
        <taxon>Bacillati</taxon>
        <taxon>Actinomycetota</taxon>
        <taxon>Actinomycetes</taxon>
        <taxon>Pseudonocardiales</taxon>
        <taxon>Pseudonocardiaceae</taxon>
        <taxon>Umezawaea</taxon>
    </lineage>
</organism>
<evidence type="ECO:0000313" key="11">
    <source>
        <dbReference type="Proteomes" id="UP000239494"/>
    </source>
</evidence>
<comment type="catalytic activity">
    <reaction evidence="1 5 6">
        <text>[protein]-peptidylproline (omega=180) = [protein]-peptidylproline (omega=0)</text>
        <dbReference type="Rhea" id="RHEA:16237"/>
        <dbReference type="Rhea" id="RHEA-COMP:10747"/>
        <dbReference type="Rhea" id="RHEA-COMP:10748"/>
        <dbReference type="ChEBI" id="CHEBI:83833"/>
        <dbReference type="ChEBI" id="CHEBI:83834"/>
        <dbReference type="EC" id="5.2.1.8"/>
    </reaction>
</comment>
<name>A0A2T0S8E8_9PSEU</name>
<keyword evidence="11" id="KW-1185">Reference proteome</keyword>
<gene>
    <name evidence="10" type="ORF">CLV43_12556</name>
</gene>
<dbReference type="Pfam" id="PF00254">
    <property type="entry name" value="FKBP_C"/>
    <property type="match status" value="1"/>
</dbReference>
<dbReference type="EC" id="5.2.1.8" evidence="6"/>
<dbReference type="PANTHER" id="PTHR43811:SF19">
    <property type="entry name" value="39 KDA FK506-BINDING NUCLEAR PROTEIN"/>
    <property type="match status" value="1"/>
</dbReference>
<feature type="signal peptide" evidence="8">
    <location>
        <begin position="1"/>
        <end position="25"/>
    </location>
</feature>
<dbReference type="PROSITE" id="PS51257">
    <property type="entry name" value="PROKAR_LIPOPROTEIN"/>
    <property type="match status" value="1"/>
</dbReference>
<evidence type="ECO:0000256" key="4">
    <source>
        <dbReference type="ARBA" id="ARBA00023235"/>
    </source>
</evidence>
<dbReference type="PROSITE" id="PS50059">
    <property type="entry name" value="FKBP_PPIASE"/>
    <property type="match status" value="1"/>
</dbReference>
<keyword evidence="8" id="KW-0732">Signal</keyword>
<keyword evidence="4 5" id="KW-0413">Isomerase</keyword>
<comment type="similarity">
    <text evidence="2 6">Belongs to the FKBP-type PPIase family.</text>
</comment>
<accession>A0A2T0S8E8</accession>
<sequence>MRTVGRTALILVTLLSAGLSSVACTASDRPSTLTSGASTPAPQATQPTSPETQRSAVSPASGPPCSPDDFKVAGALGSKPTITVPTGCKPQDGLVVKDIEAGTGPEIKSGSTASLHYVLATFSDQKTREASWDQGKPFDLANIGQAAVIDGWNEGLIGLKQGGRRLLVVPSDKGYPQGQGSIPPGETLVFVVDAVQVSG</sequence>
<dbReference type="Proteomes" id="UP000239494">
    <property type="component" value="Unassembled WGS sequence"/>
</dbReference>
<keyword evidence="3 5" id="KW-0697">Rotamase</keyword>
<feature type="region of interest" description="Disordered" evidence="7">
    <location>
        <begin position="26"/>
        <end position="67"/>
    </location>
</feature>
<dbReference type="EMBL" id="PVTF01000025">
    <property type="protein sequence ID" value="PRY29707.1"/>
    <property type="molecule type" value="Genomic_DNA"/>
</dbReference>
<dbReference type="InterPro" id="IPR046357">
    <property type="entry name" value="PPIase_dom_sf"/>
</dbReference>
<feature type="domain" description="PPIase FKBP-type" evidence="9">
    <location>
        <begin position="110"/>
        <end position="198"/>
    </location>
</feature>
<dbReference type="OrthoDB" id="25996at2"/>
<evidence type="ECO:0000259" key="9">
    <source>
        <dbReference type="PROSITE" id="PS50059"/>
    </source>
</evidence>
<dbReference type="InterPro" id="IPR001179">
    <property type="entry name" value="PPIase_FKBP_dom"/>
</dbReference>
<evidence type="ECO:0000256" key="8">
    <source>
        <dbReference type="SAM" id="SignalP"/>
    </source>
</evidence>
<evidence type="ECO:0000256" key="3">
    <source>
        <dbReference type="ARBA" id="ARBA00023110"/>
    </source>
</evidence>
<evidence type="ECO:0000256" key="7">
    <source>
        <dbReference type="SAM" id="MobiDB-lite"/>
    </source>
</evidence>
<feature type="compositionally biased region" description="Polar residues" evidence="7">
    <location>
        <begin position="26"/>
        <end position="36"/>
    </location>
</feature>
<reference evidence="10 11" key="1">
    <citation type="submission" date="2018-03" db="EMBL/GenBank/DDBJ databases">
        <title>Genomic Encyclopedia of Archaeal and Bacterial Type Strains, Phase II (KMG-II): from individual species to whole genera.</title>
        <authorList>
            <person name="Goeker M."/>
        </authorList>
    </citation>
    <scope>NUCLEOTIDE SEQUENCE [LARGE SCALE GENOMIC DNA]</scope>
    <source>
        <strain evidence="10 11">DSM 44720</strain>
    </source>
</reference>
<evidence type="ECO:0000256" key="2">
    <source>
        <dbReference type="ARBA" id="ARBA00006577"/>
    </source>
</evidence>
<dbReference type="AlphaFoldDB" id="A0A2T0S8E8"/>
<evidence type="ECO:0000256" key="5">
    <source>
        <dbReference type="PROSITE-ProRule" id="PRU00277"/>
    </source>
</evidence>
<dbReference type="SUPFAM" id="SSF54534">
    <property type="entry name" value="FKBP-like"/>
    <property type="match status" value="1"/>
</dbReference>
<evidence type="ECO:0000256" key="6">
    <source>
        <dbReference type="RuleBase" id="RU003915"/>
    </source>
</evidence>
<dbReference type="RefSeq" id="WP_106196873.1">
    <property type="nucleotide sequence ID" value="NZ_PVTF01000025.1"/>
</dbReference>
<evidence type="ECO:0000256" key="1">
    <source>
        <dbReference type="ARBA" id="ARBA00000971"/>
    </source>
</evidence>
<comment type="caution">
    <text evidence="10">The sequence shown here is derived from an EMBL/GenBank/DDBJ whole genome shotgun (WGS) entry which is preliminary data.</text>
</comment>
<dbReference type="GO" id="GO:0003755">
    <property type="term" value="F:peptidyl-prolyl cis-trans isomerase activity"/>
    <property type="evidence" value="ECO:0007669"/>
    <property type="project" value="UniProtKB-UniRule"/>
</dbReference>
<protein>
    <recommendedName>
        <fullName evidence="6">Peptidyl-prolyl cis-trans isomerase</fullName>
        <ecNumber evidence="6">5.2.1.8</ecNumber>
    </recommendedName>
</protein>
<proteinExistence type="inferred from homology"/>
<feature type="chain" id="PRO_5015580597" description="Peptidyl-prolyl cis-trans isomerase" evidence="8">
    <location>
        <begin position="26"/>
        <end position="199"/>
    </location>
</feature>
<feature type="compositionally biased region" description="Low complexity" evidence="7">
    <location>
        <begin position="37"/>
        <end position="53"/>
    </location>
</feature>
<dbReference type="PANTHER" id="PTHR43811">
    <property type="entry name" value="FKBP-TYPE PEPTIDYL-PROLYL CIS-TRANS ISOMERASE FKPA"/>
    <property type="match status" value="1"/>
</dbReference>
<dbReference type="Gene3D" id="3.10.50.40">
    <property type="match status" value="1"/>
</dbReference>